<comment type="catalytic activity">
    <reaction evidence="6">
        <text>[protein-PII]-uridylyl-L-tyrosine + H2O = [protein-PII]-L-tyrosine + UMP + H(+)</text>
        <dbReference type="Rhea" id="RHEA:48600"/>
        <dbReference type="Rhea" id="RHEA-COMP:12147"/>
        <dbReference type="Rhea" id="RHEA-COMP:12148"/>
        <dbReference type="ChEBI" id="CHEBI:15377"/>
        <dbReference type="ChEBI" id="CHEBI:15378"/>
        <dbReference type="ChEBI" id="CHEBI:46858"/>
        <dbReference type="ChEBI" id="CHEBI:57865"/>
        <dbReference type="ChEBI" id="CHEBI:90602"/>
    </reaction>
</comment>
<reference evidence="9 10" key="1">
    <citation type="journal article" date="2011" name="J. Bacteriol.">
        <title>Genome sequence of Chthoniobacter flavus Ellin428, an aerobic heterotrophic soil bacterium.</title>
        <authorList>
            <person name="Kant R."/>
            <person name="van Passel M.W."/>
            <person name="Palva A."/>
            <person name="Lucas S."/>
            <person name="Lapidus A."/>
            <person name="Glavina Del Rio T."/>
            <person name="Dalin E."/>
            <person name="Tice H."/>
            <person name="Bruce D."/>
            <person name="Goodwin L."/>
            <person name="Pitluck S."/>
            <person name="Larimer F.W."/>
            <person name="Land M.L."/>
            <person name="Hauser L."/>
            <person name="Sangwan P."/>
            <person name="de Vos W.M."/>
            <person name="Janssen P.H."/>
            <person name="Smidt H."/>
        </authorList>
    </citation>
    <scope>NUCLEOTIDE SEQUENCE [LARGE SCALE GENOMIC DNA]</scope>
    <source>
        <strain evidence="9 10">Ellin428</strain>
    </source>
</reference>
<keyword evidence="5 6" id="KW-0511">Multifunctional enzyme</keyword>
<dbReference type="InterPro" id="IPR045865">
    <property type="entry name" value="ACT-like_dom_sf"/>
</dbReference>
<name>B4CU94_9BACT</name>
<dbReference type="InterPro" id="IPR043519">
    <property type="entry name" value="NT_sf"/>
</dbReference>
<dbReference type="STRING" id="497964.CfE428DRAFT_0257"/>
<sequence>MLWGFCLSQMSTLPTTLRHREKVLAHAEQQLRSQGELNSADLLSLYKKFLKIENHRIRLKHYSGGGGREICAQRASLVDIVLRHLLEAAVEEADRKTPLPKLALIALGGYGRGELNPFSDVDIMFLHEDSMKVLDSRLNDIVQHILYMLWDVGFKVGHSTRSISGAIKHANEDMLSKTALLEARFIAGQEELFTKFKNAFVEKCVDKYVDEYIKQRVENQAERHEKFGRTVYLQEPNIKNGCGGLRDYQNLLWISYFKEHVQTTAGLVEKKLLNEAERRQLDRAYDFLLRIRTELHYLNKRSTDVIIMSQQLQIANKLNYPQKNILRRSEAFMRDYYQQARVIYSITELLSERLCLSTTRSQKRNGIFGLLRKSKPVKGEEFDGFYSQDGLIYADSSNVFNQEPSRMMRLFQHMQQRGLELSPELAQLVRRRLHLVDRTFQYARNTRETFLAICSRKGQVGKVFRAMHEVDFLGRYIPEFGQLTCLVQHEFFHRYTADEHTLVCVEKLDMLVDTKEAKFAEYRKLFQKLENPAVLYLAMLLHDTGKAANARVHAEASALFAQKVARRLQLSAEQRKALVLLVDNHILLSMTAQRRNLEDPATIAEFASLIKDQANLDALMLLTLADGQGTGDENWSDWKESLVWHLYRSTTLYLADGEAFYRQRTIEREGLRALVRKKLAAEYRDEIDAHFEHMPDRYFQTYTVPEIAEHIRLFRAFLETRHREDQSPLAPAVKWISHPNKGHSEFLFCGWDRKALLARIAGSLSIAQLNILSADVFTRTDNLVLDIFRVCNTSFEAVTDPAETALVEKRLRQSMEDENFDFTAALEKSRKKRGFQLSQELDFPTRIVIDNDAHPVYTLVDIQTPDRLGLLYRLLRAIAETNVQIALSRIATEKGAAIDTFYVTDVEGRKLRSATAIAKLQKALQVASQLGSTV</sequence>
<dbReference type="CDD" id="cd05401">
    <property type="entry name" value="NT_GlnE_GlnD_like"/>
    <property type="match status" value="1"/>
</dbReference>
<dbReference type="Pfam" id="PF03710">
    <property type="entry name" value="GlnE"/>
    <property type="match status" value="1"/>
</dbReference>
<comment type="similarity">
    <text evidence="6">Belongs to the GlnD family.</text>
</comment>
<dbReference type="Pfam" id="PF08335">
    <property type="entry name" value="GlnD_UR_UTase"/>
    <property type="match status" value="1"/>
</dbReference>
<comment type="function">
    <text evidence="6">Modifies, by uridylylation and deuridylylation, the PII regulatory proteins (GlnB and homologs), in response to the nitrogen status of the cell that GlnD senses through the glutamine level. Under low glutamine levels, catalyzes the conversion of the PII proteins and UTP to PII-UMP and PPi, while under higher glutamine levels, GlnD hydrolyzes PII-UMP to PII and UMP (deuridylylation). Thus, controls uridylylation state and activity of the PII proteins, and plays an important role in the regulation of nitrogen metabolism.</text>
</comment>
<dbReference type="SUPFAM" id="SSF81301">
    <property type="entry name" value="Nucleotidyltransferase"/>
    <property type="match status" value="1"/>
</dbReference>
<feature type="region of interest" description="Uridylyltransferase" evidence="6">
    <location>
        <begin position="1"/>
        <end position="378"/>
    </location>
</feature>
<dbReference type="Gene3D" id="1.20.120.330">
    <property type="entry name" value="Nucleotidyltransferases domain 2"/>
    <property type="match status" value="1"/>
</dbReference>
<comment type="caution">
    <text evidence="6">Lacks conserved residue(s) required for the propagation of feature annotation.</text>
</comment>
<evidence type="ECO:0000256" key="2">
    <source>
        <dbReference type="ARBA" id="ARBA00022695"/>
    </source>
</evidence>
<keyword evidence="1 6" id="KW-0808">Transferase</keyword>
<evidence type="ECO:0000259" key="7">
    <source>
        <dbReference type="PROSITE" id="PS51671"/>
    </source>
</evidence>
<gene>
    <name evidence="6" type="primary">glnD</name>
    <name evidence="9" type="ORF">CfE428DRAFT_0257</name>
</gene>
<evidence type="ECO:0000256" key="4">
    <source>
        <dbReference type="ARBA" id="ARBA00022842"/>
    </source>
</evidence>
<dbReference type="FunCoup" id="B4CU94">
    <property type="interactions" value="224"/>
</dbReference>
<feature type="domain" description="HD" evidence="8">
    <location>
        <begin position="497"/>
        <end position="619"/>
    </location>
</feature>
<evidence type="ECO:0000256" key="6">
    <source>
        <dbReference type="HAMAP-Rule" id="MF_00277"/>
    </source>
</evidence>
<dbReference type="EC" id="2.7.7.59" evidence="6"/>
<feature type="domain" description="ACT" evidence="7">
    <location>
        <begin position="859"/>
        <end position="934"/>
    </location>
</feature>
<evidence type="ECO:0000256" key="3">
    <source>
        <dbReference type="ARBA" id="ARBA00022801"/>
    </source>
</evidence>
<dbReference type="PANTHER" id="PTHR47320:SF1">
    <property type="entry name" value="BIFUNCTIONAL URIDYLYLTRANSFERASE_URIDYLYL-REMOVING ENZYME"/>
    <property type="match status" value="1"/>
</dbReference>
<evidence type="ECO:0000259" key="8">
    <source>
        <dbReference type="PROSITE" id="PS51831"/>
    </source>
</evidence>
<proteinExistence type="inferred from homology"/>
<evidence type="ECO:0000256" key="5">
    <source>
        <dbReference type="ARBA" id="ARBA00023268"/>
    </source>
</evidence>
<dbReference type="SUPFAM" id="SSF81593">
    <property type="entry name" value="Nucleotidyltransferase substrate binding subunit/domain"/>
    <property type="match status" value="1"/>
</dbReference>
<dbReference type="CDD" id="cd04900">
    <property type="entry name" value="ACT_UUR-like_1"/>
    <property type="match status" value="1"/>
</dbReference>
<dbReference type="Pfam" id="PF24931">
    <property type="entry name" value="ACT_ACR9_3rd"/>
    <property type="match status" value="1"/>
</dbReference>
<evidence type="ECO:0000256" key="1">
    <source>
        <dbReference type="ARBA" id="ARBA00022679"/>
    </source>
</evidence>
<organism evidence="9 10">
    <name type="scientific">Chthoniobacter flavus Ellin428</name>
    <dbReference type="NCBI Taxonomy" id="497964"/>
    <lineage>
        <taxon>Bacteria</taxon>
        <taxon>Pseudomonadati</taxon>
        <taxon>Verrucomicrobiota</taxon>
        <taxon>Spartobacteria</taxon>
        <taxon>Chthoniobacterales</taxon>
        <taxon>Chthoniobacteraceae</taxon>
        <taxon>Chthoniobacter</taxon>
    </lineage>
</organism>
<dbReference type="eggNOG" id="COG2844">
    <property type="taxonomic scope" value="Bacteria"/>
</dbReference>
<keyword evidence="4 6" id="KW-0460">Magnesium</keyword>
<comment type="domain">
    <text evidence="6">Has four distinct domains: an N-terminal nucleotidyltransferase (NT) domain responsible for UTase activity, a central HD domain that encodes UR activity, and two C-terminal ACT domains that seem to have a role in glutamine sensing.</text>
</comment>
<accession>B4CU94</accession>
<dbReference type="NCBIfam" id="TIGR01693">
    <property type="entry name" value="UTase_glnD"/>
    <property type="match status" value="1"/>
</dbReference>
<comment type="caution">
    <text evidence="9">The sequence shown here is derived from an EMBL/GenBank/DDBJ whole genome shotgun (WGS) entry which is preliminary data.</text>
</comment>
<dbReference type="GO" id="GO:0006808">
    <property type="term" value="P:regulation of nitrogen utilization"/>
    <property type="evidence" value="ECO:0007669"/>
    <property type="project" value="UniProtKB-UniRule"/>
</dbReference>
<comment type="catalytic activity">
    <reaction evidence="6">
        <text>[protein-PII]-L-tyrosine + UTP = [protein-PII]-uridylyl-L-tyrosine + diphosphate</text>
        <dbReference type="Rhea" id="RHEA:13673"/>
        <dbReference type="Rhea" id="RHEA-COMP:12147"/>
        <dbReference type="Rhea" id="RHEA-COMP:12148"/>
        <dbReference type="ChEBI" id="CHEBI:33019"/>
        <dbReference type="ChEBI" id="CHEBI:46398"/>
        <dbReference type="ChEBI" id="CHEBI:46858"/>
        <dbReference type="ChEBI" id="CHEBI:90602"/>
        <dbReference type="EC" id="2.7.7.59"/>
    </reaction>
</comment>
<dbReference type="InterPro" id="IPR010043">
    <property type="entry name" value="UTase/UR"/>
</dbReference>
<dbReference type="AlphaFoldDB" id="B4CU94"/>
<dbReference type="InParanoid" id="B4CU94"/>
<dbReference type="PIRSF" id="PIRSF006288">
    <property type="entry name" value="PII_uridyltransf"/>
    <property type="match status" value="1"/>
</dbReference>
<dbReference type="EC" id="3.1.4.-" evidence="6"/>
<dbReference type="Gene3D" id="1.10.3090.10">
    <property type="entry name" value="cca-adding enzyme, domain 2"/>
    <property type="match status" value="1"/>
</dbReference>
<dbReference type="InterPro" id="IPR013546">
    <property type="entry name" value="PII_UdlTrfase/GS_AdlTrfase"/>
</dbReference>
<dbReference type="PROSITE" id="PS51671">
    <property type="entry name" value="ACT"/>
    <property type="match status" value="2"/>
</dbReference>
<keyword evidence="10" id="KW-1185">Reference proteome</keyword>
<dbReference type="GO" id="GO:0008081">
    <property type="term" value="F:phosphoric diester hydrolase activity"/>
    <property type="evidence" value="ECO:0007669"/>
    <property type="project" value="UniProtKB-UniRule"/>
</dbReference>
<dbReference type="EMBL" id="ABVL01000001">
    <property type="protein sequence ID" value="EDY22132.1"/>
    <property type="molecule type" value="Genomic_DNA"/>
</dbReference>
<dbReference type="GO" id="GO:0008773">
    <property type="term" value="F:[protein-PII] uridylyltransferase activity"/>
    <property type="evidence" value="ECO:0007669"/>
    <property type="project" value="UniProtKB-UniRule"/>
</dbReference>
<dbReference type="Pfam" id="PF01966">
    <property type="entry name" value="HD"/>
    <property type="match status" value="1"/>
</dbReference>
<dbReference type="InterPro" id="IPR002912">
    <property type="entry name" value="ACT_dom"/>
</dbReference>
<dbReference type="SUPFAM" id="SSF81891">
    <property type="entry name" value="Poly A polymerase C-terminal region-like"/>
    <property type="match status" value="1"/>
</dbReference>
<dbReference type="Proteomes" id="UP000005824">
    <property type="component" value="Unassembled WGS sequence"/>
</dbReference>
<keyword evidence="3 6" id="KW-0378">Hydrolase</keyword>
<dbReference type="HAMAP" id="MF_00277">
    <property type="entry name" value="PII_uridylyl_transf"/>
    <property type="match status" value="1"/>
</dbReference>
<dbReference type="InterPro" id="IPR006674">
    <property type="entry name" value="HD_domain"/>
</dbReference>
<evidence type="ECO:0000313" key="9">
    <source>
        <dbReference type="EMBL" id="EDY22132.1"/>
    </source>
</evidence>
<dbReference type="PANTHER" id="PTHR47320">
    <property type="entry name" value="BIFUNCTIONAL URIDYLYLTRANSFERASE/URIDYLYL-REMOVING ENZYME"/>
    <property type="match status" value="1"/>
</dbReference>
<protein>
    <recommendedName>
        <fullName evidence="6">Bifunctional uridylyltransferase/uridylyl-removing enzyme</fullName>
        <shortName evidence="6">UTase/UR</shortName>
    </recommendedName>
    <alternativeName>
        <fullName evidence="6">Bifunctional [protein-PII] modification enzyme</fullName>
    </alternativeName>
    <alternativeName>
        <fullName evidence="6">Bifunctional nitrogen sensor protein</fullName>
    </alternativeName>
    <domain>
        <recommendedName>
            <fullName evidence="6">[Protein-PII] uridylyltransferase</fullName>
            <shortName evidence="6">PII uridylyltransferase</shortName>
            <shortName evidence="6">UTase</shortName>
            <ecNumber evidence="6">2.7.7.59</ecNumber>
        </recommendedName>
    </domain>
    <domain>
        <recommendedName>
            <fullName evidence="6">[Protein-PII]-UMP uridylyl-removing enzyme</fullName>
            <shortName evidence="6">UR</shortName>
            <ecNumber evidence="6">3.1.4.-</ecNumber>
        </recommendedName>
    </domain>
</protein>
<comment type="cofactor">
    <cofactor evidence="6">
        <name>Mg(2+)</name>
        <dbReference type="ChEBI" id="CHEBI:18420"/>
    </cofactor>
</comment>
<dbReference type="InterPro" id="IPR005190">
    <property type="entry name" value="GlnE_rpt_dom"/>
</dbReference>
<keyword evidence="2 6" id="KW-0548">Nucleotidyltransferase</keyword>
<dbReference type="PROSITE" id="PS51831">
    <property type="entry name" value="HD"/>
    <property type="match status" value="1"/>
</dbReference>
<evidence type="ECO:0000313" key="10">
    <source>
        <dbReference type="Proteomes" id="UP000005824"/>
    </source>
</evidence>
<dbReference type="SUPFAM" id="SSF55021">
    <property type="entry name" value="ACT-like"/>
    <property type="match status" value="2"/>
</dbReference>
<comment type="activity regulation">
    <text evidence="6">Uridylyltransferase (UTase) activity is inhibited by glutamine, while glutamine activates uridylyl-removing (UR) activity.</text>
</comment>
<dbReference type="GO" id="GO:0008882">
    <property type="term" value="F:[glutamate-ammonia-ligase] adenylyltransferase activity"/>
    <property type="evidence" value="ECO:0007669"/>
    <property type="project" value="InterPro"/>
</dbReference>
<dbReference type="CDD" id="cd04873">
    <property type="entry name" value="ACT_UUR-ACR-like"/>
    <property type="match status" value="1"/>
</dbReference>
<feature type="domain" description="ACT" evidence="7">
    <location>
        <begin position="745"/>
        <end position="833"/>
    </location>
</feature>
<dbReference type="Gene3D" id="3.30.460.10">
    <property type="entry name" value="Beta Polymerase, domain 2"/>
    <property type="match status" value="1"/>
</dbReference>